<evidence type="ECO:0000313" key="3">
    <source>
        <dbReference type="Proteomes" id="UP000614741"/>
    </source>
</evidence>
<dbReference type="RefSeq" id="WP_203673887.1">
    <property type="nucleotide sequence ID" value="NZ_BONP01000010.1"/>
</dbReference>
<gene>
    <name evidence="2" type="ORF">Cph01nite_20600</name>
</gene>
<evidence type="ECO:0008006" key="4">
    <source>
        <dbReference type="Google" id="ProtNLM"/>
    </source>
</evidence>
<sequence length="258" mass="25297">MVAGAVLLAAACGVPGDVTTDRTSPAGPTTPPAAVAPAPAAEPGSGVVRDSGGPLADSARGVDAGALLPAPGAAWSRTDGADGAATLTVTGAAGTLAWVAPPRGGRPEAQADGSLTLHDEAGTVVAALAAPAGDDGSRGAWRPEGDVVALESATGSVSFVVGTAALESVTWGEAEGGRSLMVVPAGWVRGGSLAAQEALASQLRAAEPEAASGSMQAQLWCHVLGAPDKASWNLEPWRPEVSTTTLLTTRCNPTDADV</sequence>
<comment type="caution">
    <text evidence="2">The sequence shown here is derived from an EMBL/GenBank/DDBJ whole genome shotgun (WGS) entry which is preliminary data.</text>
</comment>
<dbReference type="Pfam" id="PF10783">
    <property type="entry name" value="DUF2599"/>
    <property type="match status" value="1"/>
</dbReference>
<organism evidence="2 3">
    <name type="scientific">Cellulomonas phragmiteti</name>
    <dbReference type="NCBI Taxonomy" id="478780"/>
    <lineage>
        <taxon>Bacteria</taxon>
        <taxon>Bacillati</taxon>
        <taxon>Actinomycetota</taxon>
        <taxon>Actinomycetes</taxon>
        <taxon>Micrococcales</taxon>
        <taxon>Cellulomonadaceae</taxon>
        <taxon>Cellulomonas</taxon>
    </lineage>
</organism>
<dbReference type="Proteomes" id="UP000614741">
    <property type="component" value="Unassembled WGS sequence"/>
</dbReference>
<reference evidence="2 3" key="1">
    <citation type="submission" date="2021-01" db="EMBL/GenBank/DDBJ databases">
        <title>Whole genome shotgun sequence of Cellulomonas phragmiteti NBRC 110785.</title>
        <authorList>
            <person name="Komaki H."/>
            <person name="Tamura T."/>
        </authorList>
    </citation>
    <scope>NUCLEOTIDE SEQUENCE [LARGE SCALE GENOMIC DNA]</scope>
    <source>
        <strain evidence="2 3">NBRC 110785</strain>
    </source>
</reference>
<keyword evidence="3" id="KW-1185">Reference proteome</keyword>
<dbReference type="InterPro" id="IPR019719">
    <property type="entry name" value="DUF2599"/>
</dbReference>
<proteinExistence type="predicted"/>
<feature type="region of interest" description="Disordered" evidence="1">
    <location>
        <begin position="15"/>
        <end position="56"/>
    </location>
</feature>
<name>A0ABQ4DLS7_9CELL</name>
<evidence type="ECO:0000313" key="2">
    <source>
        <dbReference type="EMBL" id="GIG40298.1"/>
    </source>
</evidence>
<dbReference type="EMBL" id="BONP01000010">
    <property type="protein sequence ID" value="GIG40298.1"/>
    <property type="molecule type" value="Genomic_DNA"/>
</dbReference>
<evidence type="ECO:0000256" key="1">
    <source>
        <dbReference type="SAM" id="MobiDB-lite"/>
    </source>
</evidence>
<protein>
    <recommendedName>
        <fullName evidence="4">DUF2599 domain-containing protein</fullName>
    </recommendedName>
</protein>
<accession>A0ABQ4DLS7</accession>
<feature type="compositionally biased region" description="Low complexity" evidence="1">
    <location>
        <begin position="23"/>
        <end position="48"/>
    </location>
</feature>